<proteinExistence type="predicted"/>
<feature type="transmembrane region" description="Helical" evidence="1">
    <location>
        <begin position="21"/>
        <end position="43"/>
    </location>
</feature>
<keyword evidence="3" id="KW-1185">Reference proteome</keyword>
<keyword evidence="1" id="KW-0812">Transmembrane</keyword>
<dbReference type="InterPro" id="IPR040410">
    <property type="entry name" value="UPF0658_Golgi"/>
</dbReference>
<accession>S9R372</accession>
<feature type="transmembrane region" description="Helical" evidence="1">
    <location>
        <begin position="87"/>
        <end position="108"/>
    </location>
</feature>
<feature type="transmembrane region" description="Helical" evidence="1">
    <location>
        <begin position="160"/>
        <end position="184"/>
    </location>
</feature>
<evidence type="ECO:0000256" key="1">
    <source>
        <dbReference type="SAM" id="Phobius"/>
    </source>
</evidence>
<dbReference type="Proteomes" id="UP000016088">
    <property type="component" value="Unassembled WGS sequence"/>
</dbReference>
<feature type="transmembrane region" description="Helical" evidence="1">
    <location>
        <begin position="274"/>
        <end position="295"/>
    </location>
</feature>
<dbReference type="EMBL" id="KE503207">
    <property type="protein sequence ID" value="EPX72835.1"/>
    <property type="molecule type" value="Genomic_DNA"/>
</dbReference>
<dbReference type="OrthoDB" id="2448307at2759"/>
<dbReference type="GO" id="GO:0005794">
    <property type="term" value="C:Golgi apparatus"/>
    <property type="evidence" value="ECO:0007669"/>
    <property type="project" value="TreeGrafter"/>
</dbReference>
<dbReference type="PANTHER" id="PTHR34391:SF1">
    <property type="entry name" value="UPF0658 GOLGI APPARATUS MEMBRANE PROTEIN C1952.10C-RELATED"/>
    <property type="match status" value="1"/>
</dbReference>
<dbReference type="PANTHER" id="PTHR34391">
    <property type="entry name" value="UPF0658 GOLGI APPARATUS MEMBRANE PROTEIN C1952.10C-RELATED"/>
    <property type="match status" value="1"/>
</dbReference>
<reference evidence="2 3" key="1">
    <citation type="journal article" date="2011" name="Science">
        <title>Comparative functional genomics of the fission yeasts.</title>
        <authorList>
            <person name="Rhind N."/>
            <person name="Chen Z."/>
            <person name="Yassour M."/>
            <person name="Thompson D.A."/>
            <person name="Haas B.J."/>
            <person name="Habib N."/>
            <person name="Wapinski I."/>
            <person name="Roy S."/>
            <person name="Lin M.F."/>
            <person name="Heiman D.I."/>
            <person name="Young S.K."/>
            <person name="Furuya K."/>
            <person name="Guo Y."/>
            <person name="Pidoux A."/>
            <person name="Chen H.M."/>
            <person name="Robbertse B."/>
            <person name="Goldberg J.M."/>
            <person name="Aoki K."/>
            <person name="Bayne E.H."/>
            <person name="Berlin A.M."/>
            <person name="Desjardins C.A."/>
            <person name="Dobbs E."/>
            <person name="Dukaj L."/>
            <person name="Fan L."/>
            <person name="FitzGerald M.G."/>
            <person name="French C."/>
            <person name="Gujja S."/>
            <person name="Hansen K."/>
            <person name="Keifenheim D."/>
            <person name="Levin J.Z."/>
            <person name="Mosher R.A."/>
            <person name="Mueller C.A."/>
            <person name="Pfiffner J."/>
            <person name="Priest M."/>
            <person name="Russ C."/>
            <person name="Smialowska A."/>
            <person name="Swoboda P."/>
            <person name="Sykes S.M."/>
            <person name="Vaughn M."/>
            <person name="Vengrova S."/>
            <person name="Yoder R."/>
            <person name="Zeng Q."/>
            <person name="Allshire R."/>
            <person name="Baulcombe D."/>
            <person name="Birren B.W."/>
            <person name="Brown W."/>
            <person name="Ekwall K."/>
            <person name="Kellis M."/>
            <person name="Leatherwood J."/>
            <person name="Levin H."/>
            <person name="Margalit H."/>
            <person name="Martienssen R."/>
            <person name="Nieduszynski C.A."/>
            <person name="Spatafora J.W."/>
            <person name="Friedman N."/>
            <person name="Dalgaard J.Z."/>
            <person name="Baumann P."/>
            <person name="Niki H."/>
            <person name="Regev A."/>
            <person name="Nusbaum C."/>
        </authorList>
    </citation>
    <scope>NUCLEOTIDE SEQUENCE [LARGE SCALE GENOMIC DNA]</scope>
    <source>
        <strain evidence="3">yFS286</strain>
    </source>
</reference>
<dbReference type="GeneID" id="25029581"/>
<sequence length="371" mass="43176">MKIIQSLGRLKYFLRSLTKSSLWFLLLITMEAVVNICFSSYTIGQYLHMAERIEVVFEAVTSMLVVILLGSLYLLYAGWEAVLQKNVVAVCHTAVLLFHVSFFIYSIIQYIQIGVCLRYTDWTFNNSSFPPFHQINLYTSFSKYKAVFKNATFTFYNLEAFYVALPVVIGLIGIILCFLVYRMNKAYGWVMYQRHGPDLHMRRRYLIYEIFVALVKLDLYFCICSTIQIAMLNKHPRGGHYQKTRIVLMLLLIPYTLFVLSVSLYAVRRESYVLMAYVEIMMLAGSAYYLYYMVVVYNNTNFWIVDFSAYSSLPVTLITVIHVLSTFGIGITCMVNFGHGLREYLNYLDQKKKEESKTALNLPRSRRPIDD</sequence>
<protein>
    <submittedName>
        <fullName evidence="2">Fungal protein</fullName>
    </submittedName>
</protein>
<organism evidence="2 3">
    <name type="scientific">Schizosaccharomyces octosporus (strain yFS286)</name>
    <name type="common">Fission yeast</name>
    <name type="synonym">Octosporomyces octosporus</name>
    <dbReference type="NCBI Taxonomy" id="483514"/>
    <lineage>
        <taxon>Eukaryota</taxon>
        <taxon>Fungi</taxon>
        <taxon>Dikarya</taxon>
        <taxon>Ascomycota</taxon>
        <taxon>Taphrinomycotina</taxon>
        <taxon>Schizosaccharomycetes</taxon>
        <taxon>Schizosaccharomycetales</taxon>
        <taxon>Schizosaccharomycetaceae</taxon>
        <taxon>Schizosaccharomyces</taxon>
    </lineage>
</organism>
<dbReference type="AlphaFoldDB" id="S9R372"/>
<evidence type="ECO:0000313" key="3">
    <source>
        <dbReference type="Proteomes" id="UP000016088"/>
    </source>
</evidence>
<dbReference type="eggNOG" id="ENOG502RY0B">
    <property type="taxonomic scope" value="Eukaryota"/>
</dbReference>
<feature type="transmembrane region" description="Helical" evidence="1">
    <location>
        <begin position="246"/>
        <end position="267"/>
    </location>
</feature>
<feature type="transmembrane region" description="Helical" evidence="1">
    <location>
        <begin position="55"/>
        <end position="75"/>
    </location>
</feature>
<dbReference type="RefSeq" id="XP_013018471.1">
    <property type="nucleotide sequence ID" value="XM_013163017.1"/>
</dbReference>
<feature type="transmembrane region" description="Helical" evidence="1">
    <location>
        <begin position="315"/>
        <end position="337"/>
    </location>
</feature>
<gene>
    <name evidence="2" type="ORF">SOCG_00597</name>
</gene>
<dbReference type="VEuPathDB" id="FungiDB:SOCG_00597"/>
<evidence type="ECO:0000313" key="2">
    <source>
        <dbReference type="EMBL" id="EPX72835.1"/>
    </source>
</evidence>
<feature type="transmembrane region" description="Helical" evidence="1">
    <location>
        <begin position="205"/>
        <end position="231"/>
    </location>
</feature>
<name>S9R372_SCHOY</name>
<keyword evidence="1" id="KW-1133">Transmembrane helix</keyword>
<dbReference type="HOGENOM" id="CLU_746304_0_0_1"/>
<keyword evidence="1" id="KW-0472">Membrane</keyword>
<dbReference type="OMA" id="IYTEFGW"/>